<dbReference type="AlphaFoldDB" id="A0A9D4FTX3"/>
<sequence length="88" mass="10182">MCNPGDYRAFPPEMLHPRKTPGRTLEITTQTMWSCGPYMKTLLSTDEHPYLPGWRETITSELFKYIKATGRLMINQPASEQPRSDIHN</sequence>
<name>A0A9D4FTX3_DREPO</name>
<protein>
    <submittedName>
        <fullName evidence="2">Uncharacterized protein</fullName>
    </submittedName>
</protein>
<accession>A0A9D4FTX3</accession>
<dbReference type="Proteomes" id="UP000828390">
    <property type="component" value="Unassembled WGS sequence"/>
</dbReference>
<reference evidence="2" key="2">
    <citation type="submission" date="2020-11" db="EMBL/GenBank/DDBJ databases">
        <authorList>
            <person name="McCartney M.A."/>
            <person name="Auch B."/>
            <person name="Kono T."/>
            <person name="Mallez S."/>
            <person name="Becker A."/>
            <person name="Gohl D.M."/>
            <person name="Silverstein K.A.T."/>
            <person name="Koren S."/>
            <person name="Bechman K.B."/>
            <person name="Herman A."/>
            <person name="Abrahante J.E."/>
            <person name="Garbe J."/>
        </authorList>
    </citation>
    <scope>NUCLEOTIDE SEQUENCE</scope>
    <source>
        <strain evidence="2">Duluth1</strain>
        <tissue evidence="2">Whole animal</tissue>
    </source>
</reference>
<keyword evidence="3" id="KW-1185">Reference proteome</keyword>
<feature type="region of interest" description="Disordered" evidence="1">
    <location>
        <begin position="1"/>
        <end position="20"/>
    </location>
</feature>
<reference evidence="2" key="1">
    <citation type="journal article" date="2019" name="bioRxiv">
        <title>The Genome of the Zebra Mussel, Dreissena polymorpha: A Resource for Invasive Species Research.</title>
        <authorList>
            <person name="McCartney M.A."/>
            <person name="Auch B."/>
            <person name="Kono T."/>
            <person name="Mallez S."/>
            <person name="Zhang Y."/>
            <person name="Obille A."/>
            <person name="Becker A."/>
            <person name="Abrahante J.E."/>
            <person name="Garbe J."/>
            <person name="Badalamenti J.P."/>
            <person name="Herman A."/>
            <person name="Mangelson H."/>
            <person name="Liachko I."/>
            <person name="Sullivan S."/>
            <person name="Sone E.D."/>
            <person name="Koren S."/>
            <person name="Silverstein K.A.T."/>
            <person name="Beckman K.B."/>
            <person name="Gohl D.M."/>
        </authorList>
    </citation>
    <scope>NUCLEOTIDE SEQUENCE</scope>
    <source>
        <strain evidence="2">Duluth1</strain>
        <tissue evidence="2">Whole animal</tissue>
    </source>
</reference>
<evidence type="ECO:0000256" key="1">
    <source>
        <dbReference type="SAM" id="MobiDB-lite"/>
    </source>
</evidence>
<gene>
    <name evidence="2" type="ORF">DPMN_156644</name>
</gene>
<evidence type="ECO:0000313" key="3">
    <source>
        <dbReference type="Proteomes" id="UP000828390"/>
    </source>
</evidence>
<dbReference type="EMBL" id="JAIWYP010000007">
    <property type="protein sequence ID" value="KAH3802946.1"/>
    <property type="molecule type" value="Genomic_DNA"/>
</dbReference>
<evidence type="ECO:0000313" key="2">
    <source>
        <dbReference type="EMBL" id="KAH3802946.1"/>
    </source>
</evidence>
<comment type="caution">
    <text evidence="2">The sequence shown here is derived from an EMBL/GenBank/DDBJ whole genome shotgun (WGS) entry which is preliminary data.</text>
</comment>
<proteinExistence type="predicted"/>
<organism evidence="2 3">
    <name type="scientific">Dreissena polymorpha</name>
    <name type="common">Zebra mussel</name>
    <name type="synonym">Mytilus polymorpha</name>
    <dbReference type="NCBI Taxonomy" id="45954"/>
    <lineage>
        <taxon>Eukaryota</taxon>
        <taxon>Metazoa</taxon>
        <taxon>Spiralia</taxon>
        <taxon>Lophotrochozoa</taxon>
        <taxon>Mollusca</taxon>
        <taxon>Bivalvia</taxon>
        <taxon>Autobranchia</taxon>
        <taxon>Heteroconchia</taxon>
        <taxon>Euheterodonta</taxon>
        <taxon>Imparidentia</taxon>
        <taxon>Neoheterodontei</taxon>
        <taxon>Myida</taxon>
        <taxon>Dreissenoidea</taxon>
        <taxon>Dreissenidae</taxon>
        <taxon>Dreissena</taxon>
    </lineage>
</organism>